<evidence type="ECO:0000313" key="3">
    <source>
        <dbReference type="Proteomes" id="UP000707731"/>
    </source>
</evidence>
<reference evidence="2 3" key="1">
    <citation type="submission" date="2020-10" db="EMBL/GenBank/DDBJ databases">
        <title>Identification of Nocardia species via Next-generation sequencing and recognition of intraspecies genetic diversity.</title>
        <authorList>
            <person name="Li P."/>
            <person name="Li P."/>
            <person name="Lu B."/>
        </authorList>
    </citation>
    <scope>NUCLEOTIDE SEQUENCE [LARGE SCALE GENOMIC DNA]</scope>
    <source>
        <strain evidence="2 3">BJ06-0143</strain>
    </source>
</reference>
<dbReference type="InterPro" id="IPR010179">
    <property type="entry name" value="CRISPR-assoc_prot_Cse3"/>
</dbReference>
<proteinExistence type="predicted"/>
<gene>
    <name evidence="2" type="ORF">IU449_21160</name>
</gene>
<dbReference type="Gene3D" id="3.30.70.1210">
    <property type="entry name" value="Crispr-associated protein, domain 2"/>
    <property type="match status" value="1"/>
</dbReference>
<comment type="caution">
    <text evidence="2">The sequence shown here is derived from an EMBL/GenBank/DDBJ whole genome shotgun (WGS) entry which is preliminary data.</text>
</comment>
<protein>
    <submittedName>
        <fullName evidence="2">Type I-E CRISPR-associated protein Cas6/Cse3/CasE</fullName>
    </submittedName>
</protein>
<evidence type="ECO:0000313" key="2">
    <source>
        <dbReference type="EMBL" id="MBF6357021.1"/>
    </source>
</evidence>
<dbReference type="EMBL" id="JADLQN010000004">
    <property type="protein sequence ID" value="MBF6357021.1"/>
    <property type="molecule type" value="Genomic_DNA"/>
</dbReference>
<accession>A0ABS0DEX5</accession>
<dbReference type="Proteomes" id="UP000707731">
    <property type="component" value="Unassembled WGS sequence"/>
</dbReference>
<dbReference type="Gene3D" id="3.30.70.1200">
    <property type="entry name" value="Crispr-associated protein, domain 1"/>
    <property type="match status" value="1"/>
</dbReference>
<keyword evidence="3" id="KW-1185">Reference proteome</keyword>
<feature type="region of interest" description="Disordered" evidence="1">
    <location>
        <begin position="128"/>
        <end position="158"/>
    </location>
</feature>
<sequence length="251" mass="26998">MEPDPVTEPAAPAPASARFVTTHHVLALDARHPFTTKALLDAQAMHRTVMSGFHGWVEQGEPNARQLMGILSTWNLDLQTATLVLVVQAAVPADWSRIPSAAMKFAPKSLPVDAVIRKGATYGFRTVVNPTRDRAAPKPAGGSAKQRGRRSPHSSPKWVESWFTERLQPEGEPNISPNGVRRIGAHATSEQFAVRMLPMVSSNGPHAGLRITRAEIKGTLTATDPATFVNALTTGIGHGRAYSTGLILIRA</sequence>
<evidence type="ECO:0000256" key="1">
    <source>
        <dbReference type="SAM" id="MobiDB-lite"/>
    </source>
</evidence>
<dbReference type="SUPFAM" id="SSF117987">
    <property type="entry name" value="CRISPR-associated protein"/>
    <property type="match status" value="2"/>
</dbReference>
<name>A0ABS0DEX5_9NOCA</name>
<organism evidence="2 3">
    <name type="scientific">Nocardia higoensis</name>
    <dbReference type="NCBI Taxonomy" id="228599"/>
    <lineage>
        <taxon>Bacteria</taxon>
        <taxon>Bacillati</taxon>
        <taxon>Actinomycetota</taxon>
        <taxon>Actinomycetes</taxon>
        <taxon>Mycobacteriales</taxon>
        <taxon>Nocardiaceae</taxon>
        <taxon>Nocardia</taxon>
    </lineage>
</organism>
<dbReference type="SMART" id="SM01101">
    <property type="entry name" value="CRISPR_assoc"/>
    <property type="match status" value="1"/>
</dbReference>
<dbReference type="Pfam" id="PF08798">
    <property type="entry name" value="CRISPR_assoc"/>
    <property type="match status" value="1"/>
</dbReference>